<evidence type="ECO:0000256" key="4">
    <source>
        <dbReference type="ARBA" id="ARBA00019595"/>
    </source>
</evidence>
<dbReference type="InterPro" id="IPR011051">
    <property type="entry name" value="RmlC_Cupin_sf"/>
</dbReference>
<evidence type="ECO:0000256" key="6">
    <source>
        <dbReference type="PIRSR" id="PIRSR600888-3"/>
    </source>
</evidence>
<dbReference type="InterPro" id="IPR000888">
    <property type="entry name" value="RmlC-like"/>
</dbReference>
<dbReference type="EMBL" id="QXFH01000070">
    <property type="protein sequence ID" value="RIV34988.1"/>
    <property type="molecule type" value="Genomic_DNA"/>
</dbReference>
<dbReference type="GO" id="GO:0005829">
    <property type="term" value="C:cytosol"/>
    <property type="evidence" value="ECO:0007669"/>
    <property type="project" value="TreeGrafter"/>
</dbReference>
<evidence type="ECO:0000256" key="2">
    <source>
        <dbReference type="ARBA" id="ARBA00001997"/>
    </source>
</evidence>
<protein>
    <recommendedName>
        <fullName evidence="4 7">dTDP-4-dehydrorhamnose 3,5-epimerase</fullName>
        <ecNumber evidence="3 7">5.1.3.13</ecNumber>
    </recommendedName>
    <alternativeName>
        <fullName evidence="7">Thymidine diphospho-4-keto-rhamnose 3,5-epimerase</fullName>
    </alternativeName>
</protein>
<dbReference type="NCBIfam" id="TIGR01221">
    <property type="entry name" value="rmlC"/>
    <property type="match status" value="1"/>
</dbReference>
<dbReference type="GO" id="GO:0000271">
    <property type="term" value="P:polysaccharide biosynthetic process"/>
    <property type="evidence" value="ECO:0007669"/>
    <property type="project" value="TreeGrafter"/>
</dbReference>
<dbReference type="PANTHER" id="PTHR21047:SF2">
    <property type="entry name" value="THYMIDINE DIPHOSPHO-4-KETO-RHAMNOSE 3,5-EPIMERASE"/>
    <property type="match status" value="1"/>
</dbReference>
<proteinExistence type="inferred from homology"/>
<dbReference type="AlphaFoldDB" id="A0A3A1NDV7"/>
<keyword evidence="9" id="KW-1185">Reference proteome</keyword>
<evidence type="ECO:0000256" key="5">
    <source>
        <dbReference type="PIRSR" id="PIRSR600888-1"/>
    </source>
</evidence>
<dbReference type="GO" id="GO:0008830">
    <property type="term" value="F:dTDP-4-dehydrorhamnose 3,5-epimerase activity"/>
    <property type="evidence" value="ECO:0007669"/>
    <property type="project" value="UniProtKB-UniRule"/>
</dbReference>
<dbReference type="CDD" id="cd00438">
    <property type="entry name" value="cupin_RmlC"/>
    <property type="match status" value="1"/>
</dbReference>
<dbReference type="InterPro" id="IPR014710">
    <property type="entry name" value="RmlC-like_jellyroll"/>
</dbReference>
<accession>A0A3A1NDV7</accession>
<feature type="site" description="Participates in a stacking interaction with the thymidine ring of dTDP-4-oxo-6-deoxyglucose" evidence="6">
    <location>
        <position position="139"/>
    </location>
</feature>
<dbReference type="EC" id="5.1.3.13" evidence="3 7"/>
<feature type="active site" description="Proton donor" evidence="5">
    <location>
        <position position="133"/>
    </location>
</feature>
<dbReference type="UniPathway" id="UPA00124"/>
<comment type="function">
    <text evidence="2 7">Catalyzes the epimerization of the C3' and C5'positions of dTDP-6-deoxy-D-xylo-4-hexulose, forming dTDP-6-deoxy-L-lyxo-4-hexulose.</text>
</comment>
<evidence type="ECO:0000256" key="7">
    <source>
        <dbReference type="RuleBase" id="RU364069"/>
    </source>
</evidence>
<dbReference type="Pfam" id="PF00908">
    <property type="entry name" value="dTDP_sugar_isom"/>
    <property type="match status" value="1"/>
</dbReference>
<comment type="pathway">
    <text evidence="7">Carbohydrate biosynthesis; dTDP-L-rhamnose biosynthesis.</text>
</comment>
<organism evidence="8 9">
    <name type="scientific">Flagellimonas lutimaris</name>
    <dbReference type="NCBI Taxonomy" id="475082"/>
    <lineage>
        <taxon>Bacteria</taxon>
        <taxon>Pseudomonadati</taxon>
        <taxon>Bacteroidota</taxon>
        <taxon>Flavobacteriia</taxon>
        <taxon>Flavobacteriales</taxon>
        <taxon>Flavobacteriaceae</taxon>
        <taxon>Flagellimonas</taxon>
    </lineage>
</organism>
<comment type="caution">
    <text evidence="8">The sequence shown here is derived from an EMBL/GenBank/DDBJ whole genome shotgun (WGS) entry which is preliminary data.</text>
</comment>
<keyword evidence="7 8" id="KW-0413">Isomerase</keyword>
<dbReference type="GO" id="GO:0019305">
    <property type="term" value="P:dTDP-rhamnose biosynthetic process"/>
    <property type="evidence" value="ECO:0007669"/>
    <property type="project" value="UniProtKB-UniRule"/>
</dbReference>
<feature type="active site" description="Proton acceptor" evidence="5">
    <location>
        <position position="63"/>
    </location>
</feature>
<evidence type="ECO:0000256" key="3">
    <source>
        <dbReference type="ARBA" id="ARBA00012098"/>
    </source>
</evidence>
<dbReference type="Gene3D" id="2.60.120.10">
    <property type="entry name" value="Jelly Rolls"/>
    <property type="match status" value="1"/>
</dbReference>
<name>A0A3A1NDV7_9FLAO</name>
<evidence type="ECO:0000313" key="8">
    <source>
        <dbReference type="EMBL" id="RIV34988.1"/>
    </source>
</evidence>
<comment type="similarity">
    <text evidence="7">Belongs to the dTDP-4-dehydrorhamnose 3,5-epimerase family.</text>
</comment>
<gene>
    <name evidence="8" type="primary">rfbC</name>
    <name evidence="8" type="ORF">D2V08_06380</name>
</gene>
<dbReference type="Proteomes" id="UP000266067">
    <property type="component" value="Unassembled WGS sequence"/>
</dbReference>
<evidence type="ECO:0000313" key="9">
    <source>
        <dbReference type="Proteomes" id="UP000266067"/>
    </source>
</evidence>
<dbReference type="OrthoDB" id="9800680at2"/>
<sequence>MIKATETKLKGCFIIEPTIYEDERGYFFESYNHRDFCKAIGQEVIFVQDNQSYSKKGVLRGLHYQKGEYAQAKLVSVLEGRIQDVVVDLRKDSPTFAQYFSIELSGENKKQLFAPRGFAHGFLTLSDSATVFYKCDNYYNMKEEGGILFDDNELGIKWSVSKKDISISKKDVMLPSFNCLK</sequence>
<dbReference type="SUPFAM" id="SSF51182">
    <property type="entry name" value="RmlC-like cupins"/>
    <property type="match status" value="1"/>
</dbReference>
<evidence type="ECO:0000256" key="1">
    <source>
        <dbReference type="ARBA" id="ARBA00001298"/>
    </source>
</evidence>
<comment type="catalytic activity">
    <reaction evidence="1 7">
        <text>dTDP-4-dehydro-6-deoxy-alpha-D-glucose = dTDP-4-dehydro-beta-L-rhamnose</text>
        <dbReference type="Rhea" id="RHEA:16969"/>
        <dbReference type="ChEBI" id="CHEBI:57649"/>
        <dbReference type="ChEBI" id="CHEBI:62830"/>
        <dbReference type="EC" id="5.1.3.13"/>
    </reaction>
</comment>
<comment type="subunit">
    <text evidence="7">Homodimer.</text>
</comment>
<dbReference type="PANTHER" id="PTHR21047">
    <property type="entry name" value="DTDP-6-DEOXY-D-GLUCOSE-3,5 EPIMERASE"/>
    <property type="match status" value="1"/>
</dbReference>
<reference evidence="8 9" key="1">
    <citation type="submission" date="2018-08" db="EMBL/GenBank/DDBJ databases">
        <title>Proposal of Muricauda 72 sp.nov. and Muricauda NH166 sp.nov., isolated from seawater.</title>
        <authorList>
            <person name="Cheng H."/>
            <person name="Wu Y.-H."/>
            <person name="Guo L.-L."/>
            <person name="Xu X.-W."/>
        </authorList>
    </citation>
    <scope>NUCLEOTIDE SEQUENCE [LARGE SCALE GENOMIC DNA]</scope>
    <source>
        <strain evidence="8 9">KCTC 22173</strain>
    </source>
</reference>